<evidence type="ECO:0000256" key="1">
    <source>
        <dbReference type="SAM" id="MobiDB-lite"/>
    </source>
</evidence>
<evidence type="ECO:0000313" key="3">
    <source>
        <dbReference type="Proteomes" id="UP001642484"/>
    </source>
</evidence>
<comment type="caution">
    <text evidence="2">The sequence shown here is derived from an EMBL/GenBank/DDBJ whole genome shotgun (WGS) entry which is preliminary data.</text>
</comment>
<accession>A0ABP0SKH8</accession>
<name>A0ABP0SKH8_9DINO</name>
<evidence type="ECO:0000313" key="2">
    <source>
        <dbReference type="EMBL" id="CAK9112903.1"/>
    </source>
</evidence>
<proteinExistence type="predicted"/>
<gene>
    <name evidence="2" type="ORF">CCMP2556_LOCUS52298</name>
</gene>
<dbReference type="EMBL" id="CAXAMN010027783">
    <property type="protein sequence ID" value="CAK9112903.1"/>
    <property type="molecule type" value="Genomic_DNA"/>
</dbReference>
<sequence>MFSQEQGVPELKGSKGSTAQIVQERCRVFHSEFPNPSFPEGSVHCQEKNQEENKATHLPKEAVQHVVLDDLKEFADEEQWSDAEIQELWDHVEDKKEMSMYAKPVKHLDISSLKCRQAN</sequence>
<organism evidence="2 3">
    <name type="scientific">Durusdinium trenchii</name>
    <dbReference type="NCBI Taxonomy" id="1381693"/>
    <lineage>
        <taxon>Eukaryota</taxon>
        <taxon>Sar</taxon>
        <taxon>Alveolata</taxon>
        <taxon>Dinophyceae</taxon>
        <taxon>Suessiales</taxon>
        <taxon>Symbiodiniaceae</taxon>
        <taxon>Durusdinium</taxon>
    </lineage>
</organism>
<dbReference type="Proteomes" id="UP001642484">
    <property type="component" value="Unassembled WGS sequence"/>
</dbReference>
<reference evidence="2 3" key="1">
    <citation type="submission" date="2024-02" db="EMBL/GenBank/DDBJ databases">
        <authorList>
            <person name="Chen Y."/>
            <person name="Shah S."/>
            <person name="Dougan E. K."/>
            <person name="Thang M."/>
            <person name="Chan C."/>
        </authorList>
    </citation>
    <scope>NUCLEOTIDE SEQUENCE [LARGE SCALE GENOMIC DNA]</scope>
</reference>
<feature type="region of interest" description="Disordered" evidence="1">
    <location>
        <begin position="37"/>
        <end position="57"/>
    </location>
</feature>
<keyword evidence="3" id="KW-1185">Reference proteome</keyword>
<feature type="compositionally biased region" description="Basic and acidic residues" evidence="1">
    <location>
        <begin position="45"/>
        <end position="57"/>
    </location>
</feature>
<protein>
    <submittedName>
        <fullName evidence="2">Uncharacterized protein</fullName>
    </submittedName>
</protein>